<dbReference type="GO" id="GO:0031419">
    <property type="term" value="F:cobalamin binding"/>
    <property type="evidence" value="ECO:0007669"/>
    <property type="project" value="InterPro"/>
</dbReference>
<sequence>MQKSARNCCLRFESASPFRLSKANLVSLGQSVLRFARFPPPIAMADTPPTVPVSFSEFEPVTTAAWQERIRRDLKGADPAELEWRLPDGLIVQPFYHREALEALGTSPLPQIRTGAAGNAWLNVPTHFVGASDTGRAFIDRAAEAIANGADGAHFELTDATAFDLTYLHERLPLDTAYVGYTIRTAPGAFVKRLLATGATVLRGFLRCDPVTNHAPDLHHQLAELREAISLTHDMPEFRSLALNGAFFGNRGGTATQQIAFALAAASAYLSSLPTGALSVAEVAAAMQVNVAVNPSYFLEIAKLRAFRKLWATLLCAYGLPVEAAGQLRIFASSATWSQTTLDPYTNLLRVTTETMAAVLGGADAVSVAPFDKLFHEPNDFSDRLARNLSVILREESHLDLVTDPAAGSYYLETLTDQLAQEAWALFQRIEAQGGMPSALGLMMQELLVVAQQQFKDIATGEKVVVGTNRFQDPNETFDYNPKKLLRSREFDATRAAYPTEVLRLATALHFQRREKKHKRAAVVLLGPHTNQMILESFLRLLPAEERAALDARTPDGKLSVLFSSPEAATLMYATPDQFGLFARVVCHVSKEDHDFIPPHLLTADMATMQEAIALFGFEEFTVQGYSTEDVLARLQGR</sequence>
<evidence type="ECO:0000313" key="2">
    <source>
        <dbReference type="EMBL" id="QDA61009.1"/>
    </source>
</evidence>
<reference evidence="2 3" key="1">
    <citation type="submission" date="2019-06" db="EMBL/GenBank/DDBJ databases">
        <authorList>
            <person name="Srinivasan S."/>
        </authorList>
    </citation>
    <scope>NUCLEOTIDE SEQUENCE [LARGE SCALE GENOMIC DNA]</scope>
    <source>
        <strain evidence="2 3">17J68-5</strain>
    </source>
</reference>
<organism evidence="2 3">
    <name type="scientific">Hymenobacter jejuensis</name>
    <dbReference type="NCBI Taxonomy" id="2502781"/>
    <lineage>
        <taxon>Bacteria</taxon>
        <taxon>Pseudomonadati</taxon>
        <taxon>Bacteroidota</taxon>
        <taxon>Cytophagia</taxon>
        <taxon>Cytophagales</taxon>
        <taxon>Hymenobacteraceae</taxon>
        <taxon>Hymenobacter</taxon>
    </lineage>
</organism>
<dbReference type="KEGG" id="hyj:FHG12_13240"/>
<dbReference type="SUPFAM" id="SSF51703">
    <property type="entry name" value="Cobalamin (vitamin B12)-dependent enzymes"/>
    <property type="match status" value="1"/>
</dbReference>
<dbReference type="AlphaFoldDB" id="A0A5B8A1L4"/>
<dbReference type="InterPro" id="IPR006099">
    <property type="entry name" value="MeMalonylCoA_mutase_a/b_cat"/>
</dbReference>
<dbReference type="EMBL" id="CP040896">
    <property type="protein sequence ID" value="QDA61009.1"/>
    <property type="molecule type" value="Genomic_DNA"/>
</dbReference>
<dbReference type="GO" id="GO:0016866">
    <property type="term" value="F:intramolecular transferase activity"/>
    <property type="evidence" value="ECO:0007669"/>
    <property type="project" value="InterPro"/>
</dbReference>
<keyword evidence="3" id="KW-1185">Reference proteome</keyword>
<dbReference type="PANTHER" id="PTHR48101">
    <property type="entry name" value="METHYLMALONYL-COA MUTASE, MITOCHONDRIAL-RELATED"/>
    <property type="match status" value="1"/>
</dbReference>
<dbReference type="InterPro" id="IPR016176">
    <property type="entry name" value="Cbl-dep_enz_cat"/>
</dbReference>
<protein>
    <submittedName>
        <fullName evidence="2">Methylmalonyl-CoA mutase</fullName>
    </submittedName>
</protein>
<dbReference type="OrthoDB" id="9762378at2"/>
<dbReference type="Proteomes" id="UP000305398">
    <property type="component" value="Chromosome"/>
</dbReference>
<name>A0A5B8A1L4_9BACT</name>
<dbReference type="Pfam" id="PF01642">
    <property type="entry name" value="MM_CoA_mutase"/>
    <property type="match status" value="1"/>
</dbReference>
<proteinExistence type="predicted"/>
<dbReference type="Gene3D" id="3.20.20.240">
    <property type="entry name" value="Methylmalonyl-CoA mutase"/>
    <property type="match status" value="1"/>
</dbReference>
<accession>A0A5B8A1L4</accession>
<feature type="domain" description="Methylmalonyl-CoA mutase alpha/beta chain catalytic" evidence="1">
    <location>
        <begin position="232"/>
        <end position="480"/>
    </location>
</feature>
<evidence type="ECO:0000313" key="3">
    <source>
        <dbReference type="Proteomes" id="UP000305398"/>
    </source>
</evidence>
<evidence type="ECO:0000259" key="1">
    <source>
        <dbReference type="Pfam" id="PF01642"/>
    </source>
</evidence>
<dbReference type="PANTHER" id="PTHR48101:SF1">
    <property type="entry name" value="METHYLMALONYL-COA MUTASE, LARGE SUBUNIT"/>
    <property type="match status" value="1"/>
</dbReference>
<gene>
    <name evidence="2" type="ORF">FHG12_13240</name>
</gene>